<dbReference type="AlphaFoldDB" id="A0A9J6DZF0"/>
<feature type="compositionally biased region" description="Polar residues" evidence="1">
    <location>
        <begin position="703"/>
        <end position="722"/>
    </location>
</feature>
<keyword evidence="4" id="KW-1185">Reference proteome</keyword>
<evidence type="ECO:0000256" key="1">
    <source>
        <dbReference type="SAM" id="MobiDB-lite"/>
    </source>
</evidence>
<gene>
    <name evidence="3" type="ORF">HPB51_007205</name>
</gene>
<evidence type="ECO:0000313" key="4">
    <source>
        <dbReference type="Proteomes" id="UP000821866"/>
    </source>
</evidence>
<protein>
    <submittedName>
        <fullName evidence="3">Uncharacterized protein</fullName>
    </submittedName>
</protein>
<feature type="compositionally biased region" description="Polar residues" evidence="1">
    <location>
        <begin position="592"/>
        <end position="611"/>
    </location>
</feature>
<reference evidence="3" key="1">
    <citation type="journal article" date="2020" name="Cell">
        <title>Large-Scale Comparative Analyses of Tick Genomes Elucidate Their Genetic Diversity and Vector Capacities.</title>
        <authorList>
            <consortium name="Tick Genome and Microbiome Consortium (TIGMIC)"/>
            <person name="Jia N."/>
            <person name="Wang J."/>
            <person name="Shi W."/>
            <person name="Du L."/>
            <person name="Sun Y."/>
            <person name="Zhan W."/>
            <person name="Jiang J.F."/>
            <person name="Wang Q."/>
            <person name="Zhang B."/>
            <person name="Ji P."/>
            <person name="Bell-Sakyi L."/>
            <person name="Cui X.M."/>
            <person name="Yuan T.T."/>
            <person name="Jiang B.G."/>
            <person name="Yang W.F."/>
            <person name="Lam T.T."/>
            <person name="Chang Q.C."/>
            <person name="Ding S.J."/>
            <person name="Wang X.J."/>
            <person name="Zhu J.G."/>
            <person name="Ruan X.D."/>
            <person name="Zhao L."/>
            <person name="Wei J.T."/>
            <person name="Ye R.Z."/>
            <person name="Que T.C."/>
            <person name="Du C.H."/>
            <person name="Zhou Y.H."/>
            <person name="Cheng J.X."/>
            <person name="Dai P.F."/>
            <person name="Guo W.B."/>
            <person name="Han X.H."/>
            <person name="Huang E.J."/>
            <person name="Li L.F."/>
            <person name="Wei W."/>
            <person name="Gao Y.C."/>
            <person name="Liu J.Z."/>
            <person name="Shao H.Z."/>
            <person name="Wang X."/>
            <person name="Wang C.C."/>
            <person name="Yang T.C."/>
            <person name="Huo Q.B."/>
            <person name="Li W."/>
            <person name="Chen H.Y."/>
            <person name="Chen S.E."/>
            <person name="Zhou L.G."/>
            <person name="Ni X.B."/>
            <person name="Tian J.H."/>
            <person name="Sheng Y."/>
            <person name="Liu T."/>
            <person name="Pan Y.S."/>
            <person name="Xia L.Y."/>
            <person name="Li J."/>
            <person name="Zhao F."/>
            <person name="Cao W.C."/>
        </authorList>
    </citation>
    <scope>NUCLEOTIDE SEQUENCE</scope>
    <source>
        <strain evidence="3">Rmic-2018</strain>
    </source>
</reference>
<keyword evidence="2" id="KW-0732">Signal</keyword>
<organism evidence="3 4">
    <name type="scientific">Rhipicephalus microplus</name>
    <name type="common">Cattle tick</name>
    <name type="synonym">Boophilus microplus</name>
    <dbReference type="NCBI Taxonomy" id="6941"/>
    <lineage>
        <taxon>Eukaryota</taxon>
        <taxon>Metazoa</taxon>
        <taxon>Ecdysozoa</taxon>
        <taxon>Arthropoda</taxon>
        <taxon>Chelicerata</taxon>
        <taxon>Arachnida</taxon>
        <taxon>Acari</taxon>
        <taxon>Parasitiformes</taxon>
        <taxon>Ixodida</taxon>
        <taxon>Ixodoidea</taxon>
        <taxon>Ixodidae</taxon>
        <taxon>Rhipicephalinae</taxon>
        <taxon>Rhipicephalus</taxon>
        <taxon>Boophilus</taxon>
    </lineage>
</organism>
<feature type="region of interest" description="Disordered" evidence="1">
    <location>
        <begin position="306"/>
        <end position="351"/>
    </location>
</feature>
<comment type="caution">
    <text evidence="3">The sequence shown here is derived from an EMBL/GenBank/DDBJ whole genome shotgun (WGS) entry which is preliminary data.</text>
</comment>
<accession>A0A9J6DZF0</accession>
<feature type="chain" id="PRO_5039947453" evidence="2">
    <location>
        <begin position="26"/>
        <end position="855"/>
    </location>
</feature>
<sequence>MLTSRLLLALLLLTTLATLPSPSDGTFFGGGSLGAYLLPAALIGLPLPLGPLALGIGLAGIKVAIFTRVLSFLAGVLGSRGDGKRGITVRKEFVHVPAKNIHRAIRPLVGPPPWPRTLEHPPLLGPQSYGFPGGIPPTAFAETVFSPFEVPIRQPLVFPEPSKFASPPPPPSFQFVFPPAPPQPEVRRRPTQFLSPDKILQGAQPATGGTFDQLLHIAQSPAVSNIVSNNPDLVVKFLRGIVGAKPLQTPIGTAHSTAGLTGSKIGGGDIEALLNFVREDPNLVRNIVRADPQFVPSLVNNILGIPGEGGRQPTPAPPANFSGFDFNQSSNRTEGGDKSADNVPANVPIDTAQDKPLTLSFTAPKSASKLPTSFQSQYSFQSYPPNFYSLANYGPSPYKTYGFPAGFGGPQQPAGLFSAPWRPPTPQGINVPKFTNYINQATELTYGNTNRLRKQQSTKSQVPVSVAEKPQTASVPVVTTEEPAKSTLDAYGSVRKVTPKTPYATNLTPERPVVLQSYGPVQKDKPKTTSTTAFTTPRPQKRPSVPAYTPAPESSRPKEQPLVQTQGPTKAKPSYQGEVVTKVPATKGYETPSRTSRPGPSYTPSSTGQAGTLTKSIVVTAEKPVVEQDLPVPMGTEGDIYFSGVQDEQISPFGSDRPTPKKTAGPPPVRPVFVPATGKFRPGKDERGRPEVNVGSFPASLFHPTSSDGQDTKNSAASSHISGSAKPRARRDTSSASAMTDLMNLFNPRTMDNRKCVFKMVCFIGANDHTLGRTKFGDSIARVLRYIALYTLRYVIRYIKRYMDDTVLNGGDDLAAAYNAAYEVGRTHGGEGCRIKYNSCPMTVVDLVSLSANFG</sequence>
<name>A0A9J6DZF0_RHIMP</name>
<evidence type="ECO:0000313" key="3">
    <source>
        <dbReference type="EMBL" id="KAH8027655.1"/>
    </source>
</evidence>
<feature type="region of interest" description="Disordered" evidence="1">
    <location>
        <begin position="502"/>
        <end position="611"/>
    </location>
</feature>
<feature type="signal peptide" evidence="2">
    <location>
        <begin position="1"/>
        <end position="25"/>
    </location>
</feature>
<evidence type="ECO:0000256" key="2">
    <source>
        <dbReference type="SAM" id="SignalP"/>
    </source>
</evidence>
<dbReference type="Proteomes" id="UP000821866">
    <property type="component" value="Chromosome 4"/>
</dbReference>
<feature type="region of interest" description="Disordered" evidence="1">
    <location>
        <begin position="648"/>
        <end position="735"/>
    </location>
</feature>
<dbReference type="EMBL" id="JABSTU010000006">
    <property type="protein sequence ID" value="KAH8027655.1"/>
    <property type="molecule type" value="Genomic_DNA"/>
</dbReference>
<reference evidence="3" key="2">
    <citation type="submission" date="2021-09" db="EMBL/GenBank/DDBJ databases">
        <authorList>
            <person name="Jia N."/>
            <person name="Wang J."/>
            <person name="Shi W."/>
            <person name="Du L."/>
            <person name="Sun Y."/>
            <person name="Zhan W."/>
            <person name="Jiang J."/>
            <person name="Wang Q."/>
            <person name="Zhang B."/>
            <person name="Ji P."/>
            <person name="Sakyi L.B."/>
            <person name="Cui X."/>
            <person name="Yuan T."/>
            <person name="Jiang B."/>
            <person name="Yang W."/>
            <person name="Lam T.T.-Y."/>
            <person name="Chang Q."/>
            <person name="Ding S."/>
            <person name="Wang X."/>
            <person name="Zhu J."/>
            <person name="Ruan X."/>
            <person name="Zhao L."/>
            <person name="Wei J."/>
            <person name="Que T."/>
            <person name="Du C."/>
            <person name="Cheng J."/>
            <person name="Dai P."/>
            <person name="Han X."/>
            <person name="Huang E."/>
            <person name="Gao Y."/>
            <person name="Liu J."/>
            <person name="Shao H."/>
            <person name="Ye R."/>
            <person name="Li L."/>
            <person name="Wei W."/>
            <person name="Wang X."/>
            <person name="Wang C."/>
            <person name="Huo Q."/>
            <person name="Li W."/>
            <person name="Guo W."/>
            <person name="Chen H."/>
            <person name="Chen S."/>
            <person name="Zhou L."/>
            <person name="Zhou L."/>
            <person name="Ni X."/>
            <person name="Tian J."/>
            <person name="Zhou Y."/>
            <person name="Sheng Y."/>
            <person name="Liu T."/>
            <person name="Pan Y."/>
            <person name="Xia L."/>
            <person name="Li J."/>
            <person name="Zhao F."/>
            <person name="Cao W."/>
        </authorList>
    </citation>
    <scope>NUCLEOTIDE SEQUENCE</scope>
    <source>
        <strain evidence="3">Rmic-2018</strain>
        <tissue evidence="3">Larvae</tissue>
    </source>
</reference>
<proteinExistence type="predicted"/>